<evidence type="ECO:0000313" key="2">
    <source>
        <dbReference type="EMBL" id="OGW97779.1"/>
    </source>
</evidence>
<name>A0A1G1KYR4_9BACT</name>
<dbReference type="InterPro" id="IPR012654">
    <property type="entry name" value="CHP02391"/>
</dbReference>
<gene>
    <name evidence="2" type="ORF">A3G33_08175</name>
</gene>
<dbReference type="Pfam" id="PF09509">
    <property type="entry name" value="Hypoth_Ymh"/>
    <property type="match status" value="1"/>
</dbReference>
<sequence>MRVKELKTRLEKFQTDLKSHKDLWGKSLHDSIPSYPITNKKKIEEQTLALTRQAGTLKPYLERFMPGTMMQHPATGVSWDLIDAATGGNAVAPVKGPSLIQLIHSIENIFGRLESINEEDDIPEECAKPIRPGVGVDYIISAYLNHLHPFIYSSCYQLYVDGHYAKSVEDASKGVLQYLRDKTGLTTDGAVLIEATFSAKNPILAFSDLKDATKLDEQIGFMEMLKGFSKGVRNVFAHTHGKEETEQRAFEYLVMASLFCHRIDDACSKTTQK</sequence>
<evidence type="ECO:0000259" key="1">
    <source>
        <dbReference type="Pfam" id="PF09509"/>
    </source>
</evidence>
<dbReference type="EMBL" id="MHFR01000039">
    <property type="protein sequence ID" value="OGW97779.1"/>
    <property type="molecule type" value="Genomic_DNA"/>
</dbReference>
<evidence type="ECO:0000313" key="3">
    <source>
        <dbReference type="Proteomes" id="UP000178187"/>
    </source>
</evidence>
<feature type="domain" description="Conserved hypothetical protein CHP02391" evidence="1">
    <location>
        <begin position="146"/>
        <end position="262"/>
    </location>
</feature>
<dbReference type="Proteomes" id="UP000178187">
    <property type="component" value="Unassembled WGS sequence"/>
</dbReference>
<comment type="caution">
    <text evidence="2">The sequence shown here is derived from an EMBL/GenBank/DDBJ whole genome shotgun (WGS) entry which is preliminary data.</text>
</comment>
<accession>A0A1G1KYR4</accession>
<dbReference type="NCBIfam" id="TIGR02391">
    <property type="entry name" value="hypoth_ymh"/>
    <property type="match status" value="1"/>
</dbReference>
<reference evidence="2 3" key="1">
    <citation type="journal article" date="2016" name="Nat. Commun.">
        <title>Thousands of microbial genomes shed light on interconnected biogeochemical processes in an aquifer system.</title>
        <authorList>
            <person name="Anantharaman K."/>
            <person name="Brown C.T."/>
            <person name="Hug L.A."/>
            <person name="Sharon I."/>
            <person name="Castelle C.J."/>
            <person name="Probst A.J."/>
            <person name="Thomas B.C."/>
            <person name="Singh A."/>
            <person name="Wilkins M.J."/>
            <person name="Karaoz U."/>
            <person name="Brodie E.L."/>
            <person name="Williams K.H."/>
            <person name="Hubbard S.S."/>
            <person name="Banfield J.F."/>
        </authorList>
    </citation>
    <scope>NUCLEOTIDE SEQUENCE [LARGE SCALE GENOMIC DNA]</scope>
</reference>
<dbReference type="AlphaFoldDB" id="A0A1G1KYR4"/>
<protein>
    <submittedName>
        <fullName evidence="2">TIGR02391 family protein</fullName>
    </submittedName>
</protein>
<proteinExistence type="predicted"/>
<organism evidence="2 3">
    <name type="scientific">Candidatus Danuiimicrobium aquiferis</name>
    <dbReference type="NCBI Taxonomy" id="1801832"/>
    <lineage>
        <taxon>Bacteria</taxon>
        <taxon>Pseudomonadati</taxon>
        <taxon>Candidatus Omnitrophota</taxon>
        <taxon>Candidatus Danuiimicrobium</taxon>
    </lineage>
</organism>